<evidence type="ECO:0000256" key="3">
    <source>
        <dbReference type="SAM" id="MobiDB-lite"/>
    </source>
</evidence>
<dbReference type="Proteomes" id="UP001500235">
    <property type="component" value="Unassembled WGS sequence"/>
</dbReference>
<comment type="caution">
    <text evidence="5">The sequence shown here is derived from an EMBL/GenBank/DDBJ whole genome shotgun (WGS) entry which is preliminary data.</text>
</comment>
<evidence type="ECO:0000313" key="6">
    <source>
        <dbReference type="Proteomes" id="UP001500235"/>
    </source>
</evidence>
<keyword evidence="2" id="KW-0597">Phosphoprotein</keyword>
<evidence type="ECO:0000256" key="1">
    <source>
        <dbReference type="ARBA" id="ARBA00023012"/>
    </source>
</evidence>
<dbReference type="InterPro" id="IPR036641">
    <property type="entry name" value="HPT_dom_sf"/>
</dbReference>
<dbReference type="SUPFAM" id="SSF47226">
    <property type="entry name" value="Histidine-containing phosphotransfer domain, HPT domain"/>
    <property type="match status" value="1"/>
</dbReference>
<dbReference type="Pfam" id="PF01627">
    <property type="entry name" value="Hpt"/>
    <property type="match status" value="1"/>
</dbReference>
<dbReference type="EMBL" id="BAABBQ010000001">
    <property type="protein sequence ID" value="GAA4022822.1"/>
    <property type="molecule type" value="Genomic_DNA"/>
</dbReference>
<gene>
    <name evidence="5" type="ORF">GCM10022280_24390</name>
</gene>
<feature type="region of interest" description="Disordered" evidence="3">
    <location>
        <begin position="133"/>
        <end position="153"/>
    </location>
</feature>
<sequence length="153" mass="17022">MGSEDNQVERPGGDVVDWAHFEKTRGELGPGFIRILSYFREDGTKSVAAIEQAMHDQNTVALVIPAHTIKGEARQFGAEPLARIAELIESTARLCIETRRFPDELIRDVVELRKVFERTIALFDEATNPLKSRPGAMPGGFGRKANNQSFGRI</sequence>
<proteinExistence type="predicted"/>
<name>A0ABP7T989_9SPHN</name>
<dbReference type="Gene3D" id="1.20.120.160">
    <property type="entry name" value="HPT domain"/>
    <property type="match status" value="1"/>
</dbReference>
<keyword evidence="1" id="KW-0902">Two-component regulatory system</keyword>
<evidence type="ECO:0000313" key="5">
    <source>
        <dbReference type="EMBL" id="GAA4022822.1"/>
    </source>
</evidence>
<evidence type="ECO:0000256" key="2">
    <source>
        <dbReference type="PROSITE-ProRule" id="PRU00110"/>
    </source>
</evidence>
<dbReference type="InterPro" id="IPR008207">
    <property type="entry name" value="Sig_transdc_His_kin_Hpt_dom"/>
</dbReference>
<feature type="domain" description="HPt" evidence="4">
    <location>
        <begin position="28"/>
        <end position="123"/>
    </location>
</feature>
<feature type="modified residue" description="Phosphohistidine" evidence="2">
    <location>
        <position position="67"/>
    </location>
</feature>
<dbReference type="PROSITE" id="PS50894">
    <property type="entry name" value="HPT"/>
    <property type="match status" value="1"/>
</dbReference>
<dbReference type="RefSeq" id="WP_344707665.1">
    <property type="nucleotide sequence ID" value="NZ_BAABBQ010000001.1"/>
</dbReference>
<evidence type="ECO:0000259" key="4">
    <source>
        <dbReference type="PROSITE" id="PS50894"/>
    </source>
</evidence>
<keyword evidence="6" id="KW-1185">Reference proteome</keyword>
<dbReference type="CDD" id="cd00088">
    <property type="entry name" value="HPT"/>
    <property type="match status" value="1"/>
</dbReference>
<organism evidence="5 6">
    <name type="scientific">Sphingomonas swuensis</name>
    <dbReference type="NCBI Taxonomy" id="977800"/>
    <lineage>
        <taxon>Bacteria</taxon>
        <taxon>Pseudomonadati</taxon>
        <taxon>Pseudomonadota</taxon>
        <taxon>Alphaproteobacteria</taxon>
        <taxon>Sphingomonadales</taxon>
        <taxon>Sphingomonadaceae</taxon>
        <taxon>Sphingomonas</taxon>
    </lineage>
</organism>
<reference evidence="6" key="1">
    <citation type="journal article" date="2019" name="Int. J. Syst. Evol. Microbiol.">
        <title>The Global Catalogue of Microorganisms (GCM) 10K type strain sequencing project: providing services to taxonomists for standard genome sequencing and annotation.</title>
        <authorList>
            <consortium name="The Broad Institute Genomics Platform"/>
            <consortium name="The Broad Institute Genome Sequencing Center for Infectious Disease"/>
            <person name="Wu L."/>
            <person name="Ma J."/>
        </authorList>
    </citation>
    <scope>NUCLEOTIDE SEQUENCE [LARGE SCALE GENOMIC DNA]</scope>
    <source>
        <strain evidence="6">JCM 17563</strain>
    </source>
</reference>
<accession>A0ABP7T989</accession>
<protein>
    <recommendedName>
        <fullName evidence="4">HPt domain-containing protein</fullName>
    </recommendedName>
</protein>